<sequence length="101" mass="11726">MSKGCTAYKLFVLLESLQQGESVEITRGINHNHMTEVAVLLPLPLFFFKHPIHSLEDSRQLDFEKKLHWEVYYRNSLLYICDVVSNDPNSCTEVLQNPNTM</sequence>
<dbReference type="RefSeq" id="NP_689348.1">
    <property type="nucleotide sequence ID" value="NC_004118.1"/>
</dbReference>
<name>Q8M1H3_CHAGL</name>
<dbReference type="AlphaFoldDB" id="Q8M1H3"/>
<gene>
    <name evidence="1" type="primary">orf101</name>
</gene>
<accession>Q8M1H3</accession>
<evidence type="ECO:0000313" key="1">
    <source>
        <dbReference type="EMBL" id="AAM96635.1"/>
    </source>
</evidence>
<dbReference type="EMBL" id="AF494279">
    <property type="protein sequence ID" value="AAM96635.1"/>
    <property type="molecule type" value="Genomic_DNA"/>
</dbReference>
<proteinExistence type="predicted"/>
<keyword evidence="1" id="KW-0496">Mitochondrion</keyword>
<dbReference type="GeneID" id="860632"/>
<reference evidence="1" key="1">
    <citation type="journal article" date="2002" name="Proc. Natl. Acad. Sci. U.S.A.">
        <title>The chloroplast and mitochondrial genome sequences of the charophyte Chaetosphaeridium globosum: insights into the timing of the events that restructured organelle DNAs within the green algal lineage that led to land plants.</title>
        <authorList>
            <person name="Turmel M."/>
            <person name="Otis C."/>
            <person name="Lemieux C."/>
        </authorList>
    </citation>
    <scope>NUCLEOTIDE SEQUENCE</scope>
</reference>
<organism evidence="1">
    <name type="scientific">Chaetosphaeridium globosum</name>
    <name type="common">Charophycean green alga</name>
    <name type="synonym">Herposteiron globosum</name>
    <dbReference type="NCBI Taxonomy" id="96477"/>
    <lineage>
        <taxon>Eukaryota</taxon>
        <taxon>Viridiplantae</taxon>
        <taxon>Streptophyta</taxon>
        <taxon>Coleochaetophyceae</taxon>
        <taxon>Coleochaetales</taxon>
        <taxon>Chaetosphaeridiaceae</taxon>
        <taxon>Chaetosphaeridium</taxon>
    </lineage>
</organism>
<geneLocation type="mitochondrion" evidence="1"/>
<protein>
    <submittedName>
        <fullName evidence="1">Uncharacterized protein orf101</fullName>
    </submittedName>
</protein>